<evidence type="ECO:0000256" key="1">
    <source>
        <dbReference type="SAM" id="Coils"/>
    </source>
</evidence>
<protein>
    <submittedName>
        <fullName evidence="3">Nucleoporin p58/p45</fullName>
    </submittedName>
</protein>
<feature type="region of interest" description="Disordered" evidence="2">
    <location>
        <begin position="363"/>
        <end position="388"/>
    </location>
</feature>
<proteinExistence type="predicted"/>
<dbReference type="AlphaFoldDB" id="A0A1D2M677"/>
<keyword evidence="1" id="KW-0175">Coiled coil</keyword>
<dbReference type="Proteomes" id="UP000094527">
    <property type="component" value="Unassembled WGS sequence"/>
</dbReference>
<feature type="coiled-coil region" evidence="1">
    <location>
        <begin position="66"/>
        <end position="120"/>
    </location>
</feature>
<reference evidence="3 4" key="1">
    <citation type="journal article" date="2016" name="Genome Biol. Evol.">
        <title>Gene Family Evolution Reflects Adaptation to Soil Environmental Stressors in the Genome of the Collembolan Orchesella cincta.</title>
        <authorList>
            <person name="Faddeeva-Vakhrusheva A."/>
            <person name="Derks M.F."/>
            <person name="Anvar S.Y."/>
            <person name="Agamennone V."/>
            <person name="Suring W."/>
            <person name="Smit S."/>
            <person name="van Straalen N.M."/>
            <person name="Roelofs D."/>
        </authorList>
    </citation>
    <scope>NUCLEOTIDE SEQUENCE [LARGE SCALE GENOMIC DNA]</scope>
    <source>
        <tissue evidence="3">Mixed pool</tissue>
    </source>
</reference>
<comment type="caution">
    <text evidence="3">The sequence shown here is derived from an EMBL/GenBank/DDBJ whole genome shotgun (WGS) entry which is preliminary data.</text>
</comment>
<keyword evidence="4" id="KW-1185">Reference proteome</keyword>
<accession>A0A1D2M677</accession>
<evidence type="ECO:0000256" key="2">
    <source>
        <dbReference type="SAM" id="MobiDB-lite"/>
    </source>
</evidence>
<dbReference type="Gene3D" id="6.10.140.1350">
    <property type="match status" value="1"/>
</dbReference>
<evidence type="ECO:0000313" key="4">
    <source>
        <dbReference type="Proteomes" id="UP000094527"/>
    </source>
</evidence>
<dbReference type="OrthoDB" id="2538017at2759"/>
<dbReference type="EMBL" id="LJIJ01003616">
    <property type="protein sequence ID" value="ODM88424.1"/>
    <property type="molecule type" value="Genomic_DNA"/>
</dbReference>
<name>A0A1D2M677_ORCCI</name>
<sequence>LPDADFWRKHSYSFSILYWFGRSRRRNWRNWIINDLRTFVFLAIEEDSQSHPVLDTPVPPELMALFNGLKEQMKKHKATMAEVTEATINIDSVDSVSGEIEKVRAEMNSLVTAIHRQELQCLALVKDIQEISKDAQLMVDLSSGGGAHTFGGLSQPVLDFIHQLIEKYSERMAIYKLEVERAEASFKVFTEASSTQLNLKDLWASLSNIRDVVILLASQVQQLNEGVRKELLVHKNLSGFFGTTTPDWIRALELELKLGGGGAESLSSLQKLKTPALMMPIQQQHPVSDGGASLGRSRAMENLHDRLRSTFGGARPRAPPVELSMRMKTPGNLQGTIFSPVGVVSHPRPQYYPSPSVMGSYLGPTSPTPGVPSQASPVSLIGHKRAHL</sequence>
<organism evidence="3 4">
    <name type="scientific">Orchesella cincta</name>
    <name type="common">Springtail</name>
    <name type="synonym">Podura cincta</name>
    <dbReference type="NCBI Taxonomy" id="48709"/>
    <lineage>
        <taxon>Eukaryota</taxon>
        <taxon>Metazoa</taxon>
        <taxon>Ecdysozoa</taxon>
        <taxon>Arthropoda</taxon>
        <taxon>Hexapoda</taxon>
        <taxon>Collembola</taxon>
        <taxon>Entomobryomorpha</taxon>
        <taxon>Entomobryoidea</taxon>
        <taxon>Orchesellidae</taxon>
        <taxon>Orchesellinae</taxon>
        <taxon>Orchesella</taxon>
    </lineage>
</organism>
<gene>
    <name evidence="3" type="ORF">Ocin01_18258</name>
</gene>
<evidence type="ECO:0000313" key="3">
    <source>
        <dbReference type="EMBL" id="ODM88424.1"/>
    </source>
</evidence>
<feature type="non-terminal residue" evidence="3">
    <location>
        <position position="1"/>
    </location>
</feature>